<evidence type="ECO:0000313" key="1">
    <source>
        <dbReference type="EMBL" id="KRZ01694.1"/>
    </source>
</evidence>
<proteinExistence type="predicted"/>
<sequence>LDEMLRGDVIEPSSSPWASPILWHPQLHSALSDAVSLFADLDATRVSWNQCTTYHQTIAPPWDADDTLAAEGVSLWIWRLSYRAVLVRPTFDTPHGSTDQNSIIILFSGCQWALGDYCVSIAAGQRVLCNSKWHSPLHQSISISTVSLRRHYLIECIAYGVDPISPTDSAYFFALRASERQPMKFYCEKVGGVGWGNQVYPGTPTCFMMPTLSNNPDSISVTADPLSPNILIFFPPTTPIRMRQFSSWTLVITVVH</sequence>
<evidence type="ECO:0000313" key="2">
    <source>
        <dbReference type="Proteomes" id="UP000055024"/>
    </source>
</evidence>
<dbReference type="Proteomes" id="UP000055024">
    <property type="component" value="Unassembled WGS sequence"/>
</dbReference>
<keyword evidence="2" id="KW-1185">Reference proteome</keyword>
<reference evidence="1 2" key="1">
    <citation type="submission" date="2015-01" db="EMBL/GenBank/DDBJ databases">
        <title>Evolution of Trichinella species and genotypes.</title>
        <authorList>
            <person name="Korhonen P.K."/>
            <person name="Edoardo P."/>
            <person name="Giuseppe L.R."/>
            <person name="Gasser R.B."/>
        </authorList>
    </citation>
    <scope>NUCLEOTIDE SEQUENCE [LARGE SCALE GENOMIC DNA]</scope>
    <source>
        <strain evidence="1">ISS1029</strain>
    </source>
</reference>
<dbReference type="EMBL" id="JYDP01000268">
    <property type="protein sequence ID" value="KRZ01694.1"/>
    <property type="molecule type" value="Genomic_DNA"/>
</dbReference>
<accession>A0A0V1GTL3</accession>
<dbReference type="AlphaFoldDB" id="A0A0V1GTL3"/>
<organism evidence="1 2">
    <name type="scientific">Trichinella zimbabwensis</name>
    <dbReference type="NCBI Taxonomy" id="268475"/>
    <lineage>
        <taxon>Eukaryota</taxon>
        <taxon>Metazoa</taxon>
        <taxon>Ecdysozoa</taxon>
        <taxon>Nematoda</taxon>
        <taxon>Enoplea</taxon>
        <taxon>Dorylaimia</taxon>
        <taxon>Trichinellida</taxon>
        <taxon>Trichinellidae</taxon>
        <taxon>Trichinella</taxon>
    </lineage>
</organism>
<feature type="non-terminal residue" evidence="1">
    <location>
        <position position="1"/>
    </location>
</feature>
<protein>
    <submittedName>
        <fullName evidence="1">Uncharacterized protein</fullName>
    </submittedName>
</protein>
<gene>
    <name evidence="1" type="ORF">T11_15390</name>
</gene>
<comment type="caution">
    <text evidence="1">The sequence shown here is derived from an EMBL/GenBank/DDBJ whole genome shotgun (WGS) entry which is preliminary data.</text>
</comment>
<name>A0A0V1GTL3_9BILA</name>